<name>A0AA38HV09_9CUCU</name>
<dbReference type="GO" id="GO:0005739">
    <property type="term" value="C:mitochondrion"/>
    <property type="evidence" value="ECO:0007669"/>
    <property type="project" value="TreeGrafter"/>
</dbReference>
<proteinExistence type="predicted"/>
<dbReference type="InterPro" id="IPR006108">
    <property type="entry name" value="3HC_DH_C"/>
</dbReference>
<dbReference type="AlphaFoldDB" id="A0AA38HV09"/>
<evidence type="ECO:0000313" key="4">
    <source>
        <dbReference type="Proteomes" id="UP001168821"/>
    </source>
</evidence>
<evidence type="ECO:0000256" key="1">
    <source>
        <dbReference type="ARBA" id="ARBA00023027"/>
    </source>
</evidence>
<dbReference type="InterPro" id="IPR013328">
    <property type="entry name" value="6PGD_dom2"/>
</dbReference>
<gene>
    <name evidence="3" type="ORF">Zmor_022284</name>
</gene>
<dbReference type="Gene3D" id="1.10.1040.10">
    <property type="entry name" value="N-(1-d-carboxylethyl)-l-norvaline Dehydrogenase, domain 2"/>
    <property type="match status" value="1"/>
</dbReference>
<dbReference type="PANTHER" id="PTHR43561:SF3">
    <property type="entry name" value="HYDROXYACYL-COENZYME A DEHYDROGENASE, MITOCHONDRIAL"/>
    <property type="match status" value="1"/>
</dbReference>
<feature type="domain" description="3-hydroxyacyl-CoA dehydrogenase C-terminal" evidence="2">
    <location>
        <begin position="3"/>
        <end position="70"/>
    </location>
</feature>
<dbReference type="InterPro" id="IPR052242">
    <property type="entry name" value="Mito_3-hydroxyacyl-CoA_DH"/>
</dbReference>
<dbReference type="GO" id="GO:0003857">
    <property type="term" value="F:(3S)-3-hydroxyacyl-CoA dehydrogenase (NAD+) activity"/>
    <property type="evidence" value="ECO:0007669"/>
    <property type="project" value="TreeGrafter"/>
</dbReference>
<protein>
    <recommendedName>
        <fullName evidence="2">3-hydroxyacyl-CoA dehydrogenase C-terminal domain-containing protein</fullName>
    </recommendedName>
</protein>
<accession>A0AA38HV09</accession>
<dbReference type="GO" id="GO:0006635">
    <property type="term" value="P:fatty acid beta-oxidation"/>
    <property type="evidence" value="ECO:0007669"/>
    <property type="project" value="TreeGrafter"/>
</dbReference>
<dbReference type="InterPro" id="IPR008927">
    <property type="entry name" value="6-PGluconate_DH-like_C_sf"/>
</dbReference>
<dbReference type="PANTHER" id="PTHR43561">
    <property type="match status" value="1"/>
</dbReference>
<keyword evidence="1" id="KW-0520">NAD</keyword>
<dbReference type="EMBL" id="JALNTZ010000007">
    <property type="protein sequence ID" value="KAJ3644560.1"/>
    <property type="molecule type" value="Genomic_DNA"/>
</dbReference>
<evidence type="ECO:0000259" key="2">
    <source>
        <dbReference type="Pfam" id="PF00725"/>
    </source>
</evidence>
<keyword evidence="4" id="KW-1185">Reference proteome</keyword>
<sequence length="90" mass="9799">MLTGDASPRDIDTAMKLGAGYPMGPIELADYSGHDTNGAVMEGWHKKFPDNPLFEPNESVRKLVQENKLGCVNSVINYASSGSKSNRQSR</sequence>
<organism evidence="3 4">
    <name type="scientific">Zophobas morio</name>
    <dbReference type="NCBI Taxonomy" id="2755281"/>
    <lineage>
        <taxon>Eukaryota</taxon>
        <taxon>Metazoa</taxon>
        <taxon>Ecdysozoa</taxon>
        <taxon>Arthropoda</taxon>
        <taxon>Hexapoda</taxon>
        <taxon>Insecta</taxon>
        <taxon>Pterygota</taxon>
        <taxon>Neoptera</taxon>
        <taxon>Endopterygota</taxon>
        <taxon>Coleoptera</taxon>
        <taxon>Polyphaga</taxon>
        <taxon>Cucujiformia</taxon>
        <taxon>Tenebrionidae</taxon>
        <taxon>Zophobas</taxon>
    </lineage>
</organism>
<evidence type="ECO:0000313" key="3">
    <source>
        <dbReference type="EMBL" id="KAJ3644560.1"/>
    </source>
</evidence>
<comment type="caution">
    <text evidence="3">The sequence shown here is derived from an EMBL/GenBank/DDBJ whole genome shotgun (WGS) entry which is preliminary data.</text>
</comment>
<dbReference type="SUPFAM" id="SSF48179">
    <property type="entry name" value="6-phosphogluconate dehydrogenase C-terminal domain-like"/>
    <property type="match status" value="1"/>
</dbReference>
<dbReference type="Pfam" id="PF00725">
    <property type="entry name" value="3HCDH"/>
    <property type="match status" value="1"/>
</dbReference>
<dbReference type="Proteomes" id="UP001168821">
    <property type="component" value="Unassembled WGS sequence"/>
</dbReference>
<reference evidence="3" key="1">
    <citation type="journal article" date="2023" name="G3 (Bethesda)">
        <title>Whole genome assemblies of Zophobas morio and Tenebrio molitor.</title>
        <authorList>
            <person name="Kaur S."/>
            <person name="Stinson S.A."/>
            <person name="diCenzo G.C."/>
        </authorList>
    </citation>
    <scope>NUCLEOTIDE SEQUENCE</scope>
    <source>
        <strain evidence="3">QUZm001</strain>
    </source>
</reference>